<reference evidence="3 4" key="1">
    <citation type="submission" date="2016-09" db="EMBL/GenBank/DDBJ databases">
        <title>Genome Sequence of Lactobacillus sunkii Strain CG01.</title>
        <authorList>
            <person name="Poehlein A."/>
            <person name="Gabris C."/>
            <person name="Bengelsdorf F.R."/>
            <person name="Duerre P."/>
            <person name="Daniel R."/>
        </authorList>
    </citation>
    <scope>NUCLEOTIDE SEQUENCE [LARGE SCALE GENOMIC DNA]</scope>
    <source>
        <strain evidence="3 4">CG_D</strain>
    </source>
</reference>
<dbReference type="Gene3D" id="3.30.565.10">
    <property type="entry name" value="Histidine kinase-like ATPase, C-terminal domain"/>
    <property type="match status" value="1"/>
</dbReference>
<gene>
    <name evidence="3" type="ORF">LASUN_26730</name>
</gene>
<name>A0A1E7X8D8_9LACO</name>
<feature type="transmembrane region" description="Helical" evidence="1">
    <location>
        <begin position="60"/>
        <end position="76"/>
    </location>
</feature>
<feature type="transmembrane region" description="Helical" evidence="1">
    <location>
        <begin position="119"/>
        <end position="145"/>
    </location>
</feature>
<feature type="transmembrane region" description="Helical" evidence="1">
    <location>
        <begin position="157"/>
        <end position="178"/>
    </location>
</feature>
<proteinExistence type="predicted"/>
<keyword evidence="1" id="KW-0472">Membrane</keyword>
<evidence type="ECO:0000256" key="1">
    <source>
        <dbReference type="SAM" id="Phobius"/>
    </source>
</evidence>
<feature type="domain" description="Sensor histidine kinase NatK-like C-terminal" evidence="2">
    <location>
        <begin position="332"/>
        <end position="410"/>
    </location>
</feature>
<sequence length="431" mass="49226">MIIDITIRLTSFLIYVFLLNFFFSDGSSNLGIPLKHALFILLLMVIIALNTSIFPESIESIINIMVTIALIAIIAKQQHIPTKELLFLIVIFLTIDFICETLSVSLFESLLSSQYGSTSYFFEIMTTGITMAVEISLVVGAKLLFFKNRTYYQSLTIPALFALSSIPLISIIILFSFLLSKLNIEIQNNYFELFVVFGILYMNICILYLYNNLASHLRKINQITLQNNALRAEKKYITEIKRSQEKIQSIRHDLKNRYLVVLGLLAQHDVNAATNYLNQSLNSVSLHRVVYSGDSVLNYLLNEKLKVAQKNHTQFNIKVFVSPNIEIENDIFAILIGNLVDNSLEATSRLSDEKRRSISLVIKQMSKNLLIDISNTYDPKEKITRQKRQYDGLGTNNVKNIVNNYHGIYKQWAQGSTYYVDVALFNVAHNK</sequence>
<protein>
    <recommendedName>
        <fullName evidence="2">Sensor histidine kinase NatK-like C-terminal domain-containing protein</fullName>
    </recommendedName>
</protein>
<feature type="transmembrane region" description="Helical" evidence="1">
    <location>
        <begin position="190"/>
        <end position="210"/>
    </location>
</feature>
<dbReference type="Proteomes" id="UP000177010">
    <property type="component" value="Unassembled WGS sequence"/>
</dbReference>
<feature type="transmembrane region" description="Helical" evidence="1">
    <location>
        <begin position="85"/>
        <end position="107"/>
    </location>
</feature>
<feature type="transmembrane region" description="Helical" evidence="1">
    <location>
        <begin position="36"/>
        <end position="54"/>
    </location>
</feature>
<dbReference type="EMBL" id="MIQE01000029">
    <property type="protein sequence ID" value="OFA09406.1"/>
    <property type="molecule type" value="Genomic_DNA"/>
</dbReference>
<dbReference type="Pfam" id="PF14501">
    <property type="entry name" value="HATPase_c_5"/>
    <property type="match status" value="1"/>
</dbReference>
<feature type="transmembrane region" description="Helical" evidence="1">
    <location>
        <begin position="6"/>
        <end position="24"/>
    </location>
</feature>
<dbReference type="AlphaFoldDB" id="A0A1E7X8D8"/>
<keyword evidence="1" id="KW-1133">Transmembrane helix</keyword>
<dbReference type="InterPro" id="IPR032834">
    <property type="entry name" value="NatK-like_C"/>
</dbReference>
<accession>A0A1E7X8D8</accession>
<dbReference type="InterPro" id="IPR036890">
    <property type="entry name" value="HATPase_C_sf"/>
</dbReference>
<comment type="caution">
    <text evidence="3">The sequence shown here is derived from an EMBL/GenBank/DDBJ whole genome shotgun (WGS) entry which is preliminary data.</text>
</comment>
<evidence type="ECO:0000313" key="4">
    <source>
        <dbReference type="Proteomes" id="UP000177010"/>
    </source>
</evidence>
<evidence type="ECO:0000259" key="2">
    <source>
        <dbReference type="Pfam" id="PF14501"/>
    </source>
</evidence>
<evidence type="ECO:0000313" key="3">
    <source>
        <dbReference type="EMBL" id="OFA09406.1"/>
    </source>
</evidence>
<dbReference type="SUPFAM" id="SSF55874">
    <property type="entry name" value="ATPase domain of HSP90 chaperone/DNA topoisomerase II/histidine kinase"/>
    <property type="match status" value="1"/>
</dbReference>
<dbReference type="RefSeq" id="WP_070368775.1">
    <property type="nucleotide sequence ID" value="NZ_JAZHVW010000009.1"/>
</dbReference>
<dbReference type="STRING" id="481719.LASUN_26730"/>
<organism evidence="3 4">
    <name type="scientific">Lentilactobacillus sunkii</name>
    <dbReference type="NCBI Taxonomy" id="481719"/>
    <lineage>
        <taxon>Bacteria</taxon>
        <taxon>Bacillati</taxon>
        <taxon>Bacillota</taxon>
        <taxon>Bacilli</taxon>
        <taxon>Lactobacillales</taxon>
        <taxon>Lactobacillaceae</taxon>
        <taxon>Lentilactobacillus</taxon>
    </lineage>
</organism>
<keyword evidence="1" id="KW-0812">Transmembrane</keyword>